<accession>A0A9D1IUX3</accession>
<keyword evidence="8 10" id="KW-0811">Translocation</keyword>
<protein>
    <recommendedName>
        <fullName evidence="10">Protein-export membrane protein SecG</fullName>
    </recommendedName>
</protein>
<dbReference type="Proteomes" id="UP000824073">
    <property type="component" value="Unassembled WGS sequence"/>
</dbReference>
<evidence type="ECO:0000256" key="1">
    <source>
        <dbReference type="ARBA" id="ARBA00004651"/>
    </source>
</evidence>
<evidence type="ECO:0000313" key="12">
    <source>
        <dbReference type="Proteomes" id="UP000824073"/>
    </source>
</evidence>
<keyword evidence="6 10" id="KW-0653">Protein transport</keyword>
<comment type="similarity">
    <text evidence="2 10">Belongs to the SecG family.</text>
</comment>
<dbReference type="GO" id="GO:0005886">
    <property type="term" value="C:plasma membrane"/>
    <property type="evidence" value="ECO:0007669"/>
    <property type="project" value="UniProtKB-SubCell"/>
</dbReference>
<evidence type="ECO:0000256" key="7">
    <source>
        <dbReference type="ARBA" id="ARBA00022989"/>
    </source>
</evidence>
<evidence type="ECO:0000256" key="8">
    <source>
        <dbReference type="ARBA" id="ARBA00023010"/>
    </source>
</evidence>
<dbReference type="GO" id="GO:0065002">
    <property type="term" value="P:intracellular protein transmembrane transport"/>
    <property type="evidence" value="ECO:0007669"/>
    <property type="project" value="TreeGrafter"/>
</dbReference>
<dbReference type="GO" id="GO:0043952">
    <property type="term" value="P:protein transport by the Sec complex"/>
    <property type="evidence" value="ECO:0007669"/>
    <property type="project" value="TreeGrafter"/>
</dbReference>
<comment type="caution">
    <text evidence="11">The sequence shown here is derived from an EMBL/GenBank/DDBJ whole genome shotgun (WGS) entry which is preliminary data.</text>
</comment>
<keyword evidence="5 10" id="KW-0812">Transmembrane</keyword>
<dbReference type="NCBIfam" id="TIGR00810">
    <property type="entry name" value="secG"/>
    <property type="match status" value="1"/>
</dbReference>
<reference evidence="11" key="2">
    <citation type="journal article" date="2021" name="PeerJ">
        <title>Extensive microbial diversity within the chicken gut microbiome revealed by metagenomics and culture.</title>
        <authorList>
            <person name="Gilroy R."/>
            <person name="Ravi A."/>
            <person name="Getino M."/>
            <person name="Pursley I."/>
            <person name="Horton D.L."/>
            <person name="Alikhan N.F."/>
            <person name="Baker D."/>
            <person name="Gharbi K."/>
            <person name="Hall N."/>
            <person name="Watson M."/>
            <person name="Adriaenssens E.M."/>
            <person name="Foster-Nyarko E."/>
            <person name="Jarju S."/>
            <person name="Secka A."/>
            <person name="Antonio M."/>
            <person name="Oren A."/>
            <person name="Chaudhuri R.R."/>
            <person name="La Ragione R."/>
            <person name="Hildebrand F."/>
            <person name="Pallen M.J."/>
        </authorList>
    </citation>
    <scope>NUCLEOTIDE SEQUENCE</scope>
    <source>
        <strain evidence="11">CHK191-8634</strain>
    </source>
</reference>
<keyword evidence="9 10" id="KW-0472">Membrane</keyword>
<keyword evidence="3 10" id="KW-0813">Transport</keyword>
<dbReference type="Pfam" id="PF03840">
    <property type="entry name" value="SecG"/>
    <property type="match status" value="1"/>
</dbReference>
<dbReference type="GO" id="GO:0009306">
    <property type="term" value="P:protein secretion"/>
    <property type="evidence" value="ECO:0007669"/>
    <property type="project" value="UniProtKB-UniRule"/>
</dbReference>
<reference evidence="11" key="1">
    <citation type="submission" date="2020-10" db="EMBL/GenBank/DDBJ databases">
        <authorList>
            <person name="Gilroy R."/>
        </authorList>
    </citation>
    <scope>NUCLEOTIDE SEQUENCE</scope>
    <source>
        <strain evidence="11">CHK191-8634</strain>
    </source>
</reference>
<evidence type="ECO:0000256" key="4">
    <source>
        <dbReference type="ARBA" id="ARBA00022475"/>
    </source>
</evidence>
<sequence length="76" mass="8007">METALTIVQVIVSLVLIATVLFQSGKSAGLSGSIDGVADTFFGKNKARSLDAKLEKLTGICAVVFIILTFVLAMLF</sequence>
<evidence type="ECO:0000256" key="9">
    <source>
        <dbReference type="ARBA" id="ARBA00023136"/>
    </source>
</evidence>
<gene>
    <name evidence="11" type="primary">secG</name>
    <name evidence="11" type="ORF">IAB67_04750</name>
</gene>
<comment type="subcellular location">
    <subcellularLocation>
        <location evidence="1 10">Cell membrane</location>
        <topology evidence="1 10">Multi-pass membrane protein</topology>
    </subcellularLocation>
</comment>
<evidence type="ECO:0000256" key="3">
    <source>
        <dbReference type="ARBA" id="ARBA00022448"/>
    </source>
</evidence>
<dbReference type="EMBL" id="DVMR01000040">
    <property type="protein sequence ID" value="HIU43590.1"/>
    <property type="molecule type" value="Genomic_DNA"/>
</dbReference>
<name>A0A9D1IUX3_9CLOT</name>
<proteinExistence type="inferred from homology"/>
<dbReference type="InterPro" id="IPR004692">
    <property type="entry name" value="SecG"/>
</dbReference>
<evidence type="ECO:0000256" key="5">
    <source>
        <dbReference type="ARBA" id="ARBA00022692"/>
    </source>
</evidence>
<organism evidence="11 12">
    <name type="scientific">Candidatus Ventrousia excrementavium</name>
    <dbReference type="NCBI Taxonomy" id="2840961"/>
    <lineage>
        <taxon>Bacteria</taxon>
        <taxon>Bacillati</taxon>
        <taxon>Bacillota</taxon>
        <taxon>Clostridia</taxon>
        <taxon>Eubacteriales</taxon>
        <taxon>Clostridiaceae</taxon>
        <taxon>Clostridiaceae incertae sedis</taxon>
        <taxon>Candidatus Ventrousia</taxon>
    </lineage>
</organism>
<dbReference type="PRINTS" id="PR01651">
    <property type="entry name" value="SECGEXPORT"/>
</dbReference>
<comment type="caution">
    <text evidence="10">Lacks conserved residue(s) required for the propagation of feature annotation.</text>
</comment>
<evidence type="ECO:0000313" key="11">
    <source>
        <dbReference type="EMBL" id="HIU43590.1"/>
    </source>
</evidence>
<dbReference type="GO" id="GO:0015450">
    <property type="term" value="F:protein-transporting ATPase activity"/>
    <property type="evidence" value="ECO:0007669"/>
    <property type="project" value="UniProtKB-UniRule"/>
</dbReference>
<dbReference type="PANTHER" id="PTHR34182:SF1">
    <property type="entry name" value="PROTEIN-EXPORT MEMBRANE PROTEIN SECG"/>
    <property type="match status" value="1"/>
</dbReference>
<dbReference type="PANTHER" id="PTHR34182">
    <property type="entry name" value="PROTEIN-EXPORT MEMBRANE PROTEIN SECG"/>
    <property type="match status" value="1"/>
</dbReference>
<keyword evidence="7 10" id="KW-1133">Transmembrane helix</keyword>
<evidence type="ECO:0000256" key="6">
    <source>
        <dbReference type="ARBA" id="ARBA00022927"/>
    </source>
</evidence>
<keyword evidence="4 10" id="KW-1003">Cell membrane</keyword>
<evidence type="ECO:0000256" key="10">
    <source>
        <dbReference type="RuleBase" id="RU365087"/>
    </source>
</evidence>
<dbReference type="AlphaFoldDB" id="A0A9D1IUX3"/>
<evidence type="ECO:0000256" key="2">
    <source>
        <dbReference type="ARBA" id="ARBA00008445"/>
    </source>
</evidence>
<comment type="function">
    <text evidence="10">Involved in protein export. Participates in an early event of protein translocation.</text>
</comment>
<feature type="transmembrane region" description="Helical" evidence="10">
    <location>
        <begin position="57"/>
        <end position="75"/>
    </location>
</feature>